<dbReference type="EMBL" id="JBHSBH010000015">
    <property type="protein sequence ID" value="MFC3999614.1"/>
    <property type="molecule type" value="Genomic_DNA"/>
</dbReference>
<reference evidence="10" key="1">
    <citation type="journal article" date="2019" name="Int. J. Syst. Evol. Microbiol.">
        <title>The Global Catalogue of Microorganisms (GCM) 10K type strain sequencing project: providing services to taxonomists for standard genome sequencing and annotation.</title>
        <authorList>
            <consortium name="The Broad Institute Genomics Platform"/>
            <consortium name="The Broad Institute Genome Sequencing Center for Infectious Disease"/>
            <person name="Wu L."/>
            <person name="Ma J."/>
        </authorList>
    </citation>
    <scope>NUCLEOTIDE SEQUENCE [LARGE SCALE GENOMIC DNA]</scope>
    <source>
        <strain evidence="10">TBRC 1826</strain>
    </source>
</reference>
<evidence type="ECO:0000256" key="5">
    <source>
        <dbReference type="ARBA" id="ARBA00022801"/>
    </source>
</evidence>
<dbReference type="EC" id="3.5.4.4" evidence="3"/>
<proteinExistence type="inferred from homology"/>
<evidence type="ECO:0000256" key="7">
    <source>
        <dbReference type="SAM" id="MobiDB-lite"/>
    </source>
</evidence>
<dbReference type="Pfam" id="PF00962">
    <property type="entry name" value="A_deaminase"/>
    <property type="match status" value="1"/>
</dbReference>
<keyword evidence="6" id="KW-0862">Zinc</keyword>
<evidence type="ECO:0000256" key="4">
    <source>
        <dbReference type="ARBA" id="ARBA00022723"/>
    </source>
</evidence>
<dbReference type="PANTHER" id="PTHR11409:SF43">
    <property type="entry name" value="ADENOSINE DEAMINASE"/>
    <property type="match status" value="1"/>
</dbReference>
<organism evidence="9 10">
    <name type="scientific">Nocardiopsis sediminis</name>
    <dbReference type="NCBI Taxonomy" id="1778267"/>
    <lineage>
        <taxon>Bacteria</taxon>
        <taxon>Bacillati</taxon>
        <taxon>Actinomycetota</taxon>
        <taxon>Actinomycetes</taxon>
        <taxon>Streptosporangiales</taxon>
        <taxon>Nocardiopsidaceae</taxon>
        <taxon>Nocardiopsis</taxon>
    </lineage>
</organism>
<evidence type="ECO:0000313" key="10">
    <source>
        <dbReference type="Proteomes" id="UP001595847"/>
    </source>
</evidence>
<comment type="similarity">
    <text evidence="2">Belongs to the metallo-dependent hydrolases superfamily. Adenosine and AMP deaminases family.</text>
</comment>
<keyword evidence="5 9" id="KW-0378">Hydrolase</keyword>
<dbReference type="GO" id="GO:0016787">
    <property type="term" value="F:hydrolase activity"/>
    <property type="evidence" value="ECO:0007669"/>
    <property type="project" value="UniProtKB-KW"/>
</dbReference>
<evidence type="ECO:0000256" key="6">
    <source>
        <dbReference type="ARBA" id="ARBA00022833"/>
    </source>
</evidence>
<dbReference type="PANTHER" id="PTHR11409">
    <property type="entry name" value="ADENOSINE DEAMINASE"/>
    <property type="match status" value="1"/>
</dbReference>
<gene>
    <name evidence="9" type="ORF">ACFOVU_27115</name>
</gene>
<dbReference type="Proteomes" id="UP001595847">
    <property type="component" value="Unassembled WGS sequence"/>
</dbReference>
<keyword evidence="4" id="KW-0479">Metal-binding</keyword>
<dbReference type="InterPro" id="IPR001365">
    <property type="entry name" value="A_deaminase_dom"/>
</dbReference>
<feature type="region of interest" description="Disordered" evidence="7">
    <location>
        <begin position="1"/>
        <end position="20"/>
    </location>
</feature>
<dbReference type="NCBIfam" id="NF006847">
    <property type="entry name" value="PRK09358.1-2"/>
    <property type="match status" value="1"/>
</dbReference>
<evidence type="ECO:0000259" key="8">
    <source>
        <dbReference type="Pfam" id="PF00962"/>
    </source>
</evidence>
<evidence type="ECO:0000313" key="9">
    <source>
        <dbReference type="EMBL" id="MFC3999614.1"/>
    </source>
</evidence>
<accession>A0ABV8FVZ7</accession>
<comment type="cofactor">
    <cofactor evidence="1">
        <name>Zn(2+)</name>
        <dbReference type="ChEBI" id="CHEBI:29105"/>
    </cofactor>
</comment>
<name>A0ABV8FVZ7_9ACTN</name>
<protein>
    <recommendedName>
        <fullName evidence="3">adenosine deaminase</fullName>
        <ecNumber evidence="3">3.5.4.4</ecNumber>
    </recommendedName>
</protein>
<keyword evidence="10" id="KW-1185">Reference proteome</keyword>
<dbReference type="RefSeq" id="WP_378538110.1">
    <property type="nucleotide sequence ID" value="NZ_JBHSBH010000015.1"/>
</dbReference>
<feature type="domain" description="Adenosine deaminase" evidence="8">
    <location>
        <begin position="30"/>
        <end position="380"/>
    </location>
</feature>
<evidence type="ECO:0000256" key="1">
    <source>
        <dbReference type="ARBA" id="ARBA00001947"/>
    </source>
</evidence>
<sequence length="402" mass="43912">MTRYLPSASPARRGRDGAGRLDRDTIRRLPKVLLHDHLDGGVRPATLLDLAAASGYSGLAATDPGALQDWFAAPAASTEEHLRRFEPILELLQDRAALTRVAAECAQDLAADGVVYAEVKIAPEQHTRQGLTREQVVDAVLEGLRVGTARARLFGRSTDVRLLLTALRQAADSLEIADLAVRYRHRGVVGFDIAGPEAGYPPTRHISACEYIKRENFNLTLHAGEGFGLSSIWEAIQWCGADRLGQGVRIIDDIALSDEEPAEGDPAGAAVRTAKLGQLAAYIRDKRIPLELCPTSNLTTGAVARLADHPVDVLRRLRFRVTVNTDNRLLNRTSMTGEFARLADTFGYGVDTLSWFTVNAMKSAFIGHDERLALIDHVIKPGYAAVRADHAGAAFFRREDPW</sequence>
<dbReference type="InterPro" id="IPR032466">
    <property type="entry name" value="Metal_Hydrolase"/>
</dbReference>
<evidence type="ECO:0000256" key="3">
    <source>
        <dbReference type="ARBA" id="ARBA00012784"/>
    </source>
</evidence>
<comment type="caution">
    <text evidence="9">The sequence shown here is derived from an EMBL/GenBank/DDBJ whole genome shotgun (WGS) entry which is preliminary data.</text>
</comment>
<dbReference type="Gene3D" id="3.20.20.140">
    <property type="entry name" value="Metal-dependent hydrolases"/>
    <property type="match status" value="1"/>
</dbReference>
<dbReference type="SUPFAM" id="SSF51556">
    <property type="entry name" value="Metallo-dependent hydrolases"/>
    <property type="match status" value="1"/>
</dbReference>
<dbReference type="InterPro" id="IPR006330">
    <property type="entry name" value="Ado/ade_deaminase"/>
</dbReference>
<evidence type="ECO:0000256" key="2">
    <source>
        <dbReference type="ARBA" id="ARBA00006676"/>
    </source>
</evidence>